<dbReference type="GO" id="GO:0046872">
    <property type="term" value="F:metal ion binding"/>
    <property type="evidence" value="ECO:0007669"/>
    <property type="project" value="UniProtKB-KW"/>
</dbReference>
<dbReference type="OrthoDB" id="9807664at2"/>
<dbReference type="PANTHER" id="PTHR30037:SF4">
    <property type="entry name" value="DNA-3-METHYLADENINE GLYCOSYLASE I"/>
    <property type="match status" value="1"/>
</dbReference>
<proteinExistence type="predicted"/>
<feature type="binding site" evidence="1">
    <location>
        <position position="189"/>
    </location>
    <ligand>
        <name>Zn(2+)</name>
        <dbReference type="ChEBI" id="CHEBI:29105"/>
    </ligand>
</feature>
<dbReference type="SUPFAM" id="SSF48150">
    <property type="entry name" value="DNA-glycosylase"/>
    <property type="match status" value="1"/>
</dbReference>
<evidence type="ECO:0000256" key="1">
    <source>
        <dbReference type="PIRSR" id="PIRSR605019-1"/>
    </source>
</evidence>
<keyword evidence="3" id="KW-1185">Reference proteome</keyword>
<dbReference type="GO" id="GO:0006284">
    <property type="term" value="P:base-excision repair"/>
    <property type="evidence" value="ECO:0007669"/>
    <property type="project" value="InterPro"/>
</dbReference>
<keyword evidence="1" id="KW-0479">Metal-binding</keyword>
<protein>
    <submittedName>
        <fullName evidence="2">DNA-3-methyladenine glycosylase I</fullName>
    </submittedName>
</protein>
<dbReference type="Pfam" id="PF03352">
    <property type="entry name" value="Adenine_glyco"/>
    <property type="match status" value="1"/>
</dbReference>
<dbReference type="InterPro" id="IPR005019">
    <property type="entry name" value="Adenine_glyco"/>
</dbReference>
<dbReference type="GO" id="GO:0008725">
    <property type="term" value="F:DNA-3-methyladenine glycosylase activity"/>
    <property type="evidence" value="ECO:0007669"/>
    <property type="project" value="InterPro"/>
</dbReference>
<dbReference type="PANTHER" id="PTHR30037">
    <property type="entry name" value="DNA-3-METHYLADENINE GLYCOSYLASE 1"/>
    <property type="match status" value="1"/>
</dbReference>
<dbReference type="InterPro" id="IPR052891">
    <property type="entry name" value="DNA-3mA_glycosylase"/>
</dbReference>
<keyword evidence="1" id="KW-0862">Zinc</keyword>
<dbReference type="EMBL" id="QWFX01000016">
    <property type="protein sequence ID" value="RIJ26650.1"/>
    <property type="molecule type" value="Genomic_DNA"/>
</dbReference>
<reference evidence="2 3" key="1">
    <citation type="submission" date="2018-08" db="EMBL/GenBank/DDBJ databases">
        <title>Henriciella mobilis sp. nov., isolated from seawater.</title>
        <authorList>
            <person name="Cheng H."/>
            <person name="Wu Y.-H."/>
            <person name="Xu X.-W."/>
            <person name="Guo L.-L."/>
        </authorList>
    </citation>
    <scope>NUCLEOTIDE SEQUENCE [LARGE SCALE GENOMIC DNA]</scope>
    <source>
        <strain evidence="2 3">JN25</strain>
    </source>
</reference>
<dbReference type="Proteomes" id="UP000266385">
    <property type="component" value="Unassembled WGS sequence"/>
</dbReference>
<feature type="binding site" evidence="1">
    <location>
        <position position="27"/>
    </location>
    <ligand>
        <name>Zn(2+)</name>
        <dbReference type="ChEBI" id="CHEBI:29105"/>
    </ligand>
</feature>
<dbReference type="Gene3D" id="1.10.340.30">
    <property type="entry name" value="Hypothetical protein, domain 2"/>
    <property type="match status" value="1"/>
</dbReference>
<sequence>MGLNLSPDETLHCRWAPANDPLYRAYHDEEWGVPEYDPRALWEKLQLDGMQAGLSWVTILRKREAIREEFDGFVPERVARWDQERIEKALQNPGIIRSPKKIQATIGNAQAYLDMMDAGEDFSDWLWSFTGGAPIVNQLDDVSNVPAKTPLSEELSKALKKKGFKFCGPVIVYAFMQAVGMVNDHETRCPRHKEVQEFYK</sequence>
<evidence type="ECO:0000313" key="2">
    <source>
        <dbReference type="EMBL" id="RIJ26650.1"/>
    </source>
</evidence>
<organism evidence="2 3">
    <name type="scientific">Henriciella mobilis</name>
    <dbReference type="NCBI Taxonomy" id="2305467"/>
    <lineage>
        <taxon>Bacteria</taxon>
        <taxon>Pseudomonadati</taxon>
        <taxon>Pseudomonadota</taxon>
        <taxon>Alphaproteobacteria</taxon>
        <taxon>Hyphomonadales</taxon>
        <taxon>Hyphomonadaceae</taxon>
        <taxon>Henriciella</taxon>
    </lineage>
</organism>
<gene>
    <name evidence="2" type="ORF">D1223_16995</name>
</gene>
<accession>A0A399R5R2</accession>
<feature type="binding site" evidence="1">
    <location>
        <position position="185"/>
    </location>
    <ligand>
        <name>Zn(2+)</name>
        <dbReference type="ChEBI" id="CHEBI:29105"/>
    </ligand>
</feature>
<dbReference type="AlphaFoldDB" id="A0A399R5R2"/>
<evidence type="ECO:0000313" key="3">
    <source>
        <dbReference type="Proteomes" id="UP000266385"/>
    </source>
</evidence>
<dbReference type="RefSeq" id="WP_119377543.1">
    <property type="nucleotide sequence ID" value="NZ_QWFX01000016.1"/>
</dbReference>
<comment type="caution">
    <text evidence="2">The sequence shown here is derived from an EMBL/GenBank/DDBJ whole genome shotgun (WGS) entry which is preliminary data.</text>
</comment>
<feature type="binding site" evidence="1">
    <location>
        <position position="13"/>
    </location>
    <ligand>
        <name>Zn(2+)</name>
        <dbReference type="ChEBI" id="CHEBI:29105"/>
    </ligand>
</feature>
<name>A0A399R5R2_9PROT</name>
<dbReference type="InterPro" id="IPR011257">
    <property type="entry name" value="DNA_glycosylase"/>
</dbReference>